<dbReference type="EMBL" id="JAPMLD010000003">
    <property type="protein sequence ID" value="MDW4824453.1"/>
    <property type="molecule type" value="Genomic_DNA"/>
</dbReference>
<protein>
    <submittedName>
        <fullName evidence="3">N(4)-acetylcytidine aminohydrolase</fullName>
    </submittedName>
</protein>
<evidence type="ECO:0000313" key="5">
    <source>
        <dbReference type="Proteomes" id="UP001259340"/>
    </source>
</evidence>
<comment type="caution">
    <text evidence="3">The sequence shown here is derived from an EMBL/GenBank/DDBJ whole genome shotgun (WGS) entry which is preliminary data.</text>
</comment>
<keyword evidence="6" id="KW-1185">Reference proteome</keyword>
<sequence length="106" mass="12420">MAKITFFKRLARQILSGKKTATIRDKSDSNYYPGQIVTAYTHEEHCKICRLTILAVEEIELDKLTSVHAKAENLPFVFILKWLLRRLYPATNNLYFIRFKVLDEKA</sequence>
<evidence type="ECO:0000256" key="1">
    <source>
        <dbReference type="ARBA" id="ARBA00022801"/>
    </source>
</evidence>
<dbReference type="Proteomes" id="UP001271263">
    <property type="component" value="Unassembled WGS sequence"/>
</dbReference>
<dbReference type="NCBIfam" id="NF003443">
    <property type="entry name" value="PRK04980.1"/>
    <property type="match status" value="1"/>
</dbReference>
<dbReference type="InterPro" id="IPR007374">
    <property type="entry name" value="ASCH_domain"/>
</dbReference>
<dbReference type="EMBL" id="JAPMLE010000001">
    <property type="protein sequence ID" value="MDR8523312.1"/>
    <property type="molecule type" value="Genomic_DNA"/>
</dbReference>
<name>A0AAW8NKE0_9GAMM</name>
<dbReference type="Proteomes" id="UP001259340">
    <property type="component" value="Unassembled WGS sequence"/>
</dbReference>
<evidence type="ECO:0000313" key="4">
    <source>
        <dbReference type="EMBL" id="MDW4824453.1"/>
    </source>
</evidence>
<accession>A0AAW8NKE0</accession>
<dbReference type="SMART" id="SM01022">
    <property type="entry name" value="ASCH"/>
    <property type="match status" value="1"/>
</dbReference>
<evidence type="ECO:0000313" key="3">
    <source>
        <dbReference type="EMBL" id="MDR8523312.1"/>
    </source>
</evidence>
<dbReference type="CDD" id="cd06552">
    <property type="entry name" value="ASCH_yqfb_like"/>
    <property type="match status" value="1"/>
</dbReference>
<dbReference type="PANTHER" id="PTHR38088:SF2">
    <property type="entry name" value="UCP029143 FAMILY PROTEIN"/>
    <property type="match status" value="1"/>
</dbReference>
<proteinExistence type="predicted"/>
<dbReference type="GO" id="GO:0016787">
    <property type="term" value="F:hydrolase activity"/>
    <property type="evidence" value="ECO:0007669"/>
    <property type="project" value="UniProtKB-KW"/>
</dbReference>
<dbReference type="InterPro" id="IPR008314">
    <property type="entry name" value="AC4CH"/>
</dbReference>
<keyword evidence="1" id="KW-0378">Hydrolase</keyword>
<gene>
    <name evidence="3" type="primary">yqfB</name>
    <name evidence="3" type="ORF">OS133_06380</name>
    <name evidence="4" type="ORF">OS134_10340</name>
</gene>
<dbReference type="GO" id="GO:0005829">
    <property type="term" value="C:cytosol"/>
    <property type="evidence" value="ECO:0007669"/>
    <property type="project" value="TreeGrafter"/>
</dbReference>
<reference evidence="4 6" key="1">
    <citation type="journal article" date="2022" name="bioRxiv">
        <title>Prophages regulate Shewanella fidelis 3313 motility and biofilm formation: implications for gut colonization dynamics in Ciona robusta.</title>
        <authorList>
            <person name="Natarajan O."/>
            <person name="Gibboney S.L."/>
            <person name="Young M.N."/>
            <person name="Lim S.J."/>
            <person name="Pluta N."/>
            <person name="Atkinson C.G."/>
            <person name="Leigh B.A."/>
            <person name="Liberti A."/>
            <person name="Kees E.D."/>
            <person name="Breitbart M."/>
            <person name="Gralnick J.A."/>
            <person name="Dishaw L.J."/>
        </authorList>
    </citation>
    <scope>NUCLEOTIDE SEQUENCE [LARGE SCALE GENOMIC DNA]</scope>
    <source>
        <strain evidence="4 6">JG4066</strain>
    </source>
</reference>
<evidence type="ECO:0000313" key="6">
    <source>
        <dbReference type="Proteomes" id="UP001271263"/>
    </source>
</evidence>
<organism evidence="3 5">
    <name type="scientific">Shewanella fidelis</name>
    <dbReference type="NCBI Taxonomy" id="173509"/>
    <lineage>
        <taxon>Bacteria</taxon>
        <taxon>Pseudomonadati</taxon>
        <taxon>Pseudomonadota</taxon>
        <taxon>Gammaproteobacteria</taxon>
        <taxon>Alteromonadales</taxon>
        <taxon>Shewanellaceae</taxon>
        <taxon>Shewanella</taxon>
    </lineage>
</organism>
<dbReference type="AlphaFoldDB" id="A0AAW8NKE0"/>
<evidence type="ECO:0000259" key="2">
    <source>
        <dbReference type="SMART" id="SM01022"/>
    </source>
</evidence>
<feature type="domain" description="ASCH" evidence="2">
    <location>
        <begin position="4"/>
        <end position="103"/>
    </location>
</feature>
<dbReference type="PANTHER" id="PTHR38088">
    <property type="entry name" value="UCP029143 FAMILY PROTEIN"/>
    <property type="match status" value="1"/>
</dbReference>
<dbReference type="SUPFAM" id="SSF88697">
    <property type="entry name" value="PUA domain-like"/>
    <property type="match status" value="1"/>
</dbReference>
<reference evidence="3" key="2">
    <citation type="submission" date="2022-11" db="EMBL/GenBank/DDBJ databases">
        <title>Prophages regulate Shewanella fidelis motility and biofilm formation: implications for gut colonization dynamics in Ciona robusta.</title>
        <authorList>
            <person name="Natarajan O."/>
            <person name="Gibboney S.L."/>
            <person name="Young M.N."/>
            <person name="Lim S.J."/>
            <person name="Pluta N."/>
            <person name="Atkinson C.G.F."/>
            <person name="Leigh B.A."/>
            <person name="Liberti A."/>
            <person name="Kees E."/>
            <person name="Breitbart M."/>
            <person name="Gralnick J."/>
            <person name="Dishaw L.J."/>
        </authorList>
    </citation>
    <scope>NUCLEOTIDE SEQUENCE</scope>
    <source>
        <strain evidence="3">3313</strain>
    </source>
</reference>
<dbReference type="Pfam" id="PF04266">
    <property type="entry name" value="ASCH"/>
    <property type="match status" value="1"/>
</dbReference>
<dbReference type="InterPro" id="IPR015947">
    <property type="entry name" value="PUA-like_sf"/>
</dbReference>
<dbReference type="RefSeq" id="WP_310654336.1">
    <property type="nucleotide sequence ID" value="NZ_JAPMLA010000003.1"/>
</dbReference>
<dbReference type="Gene3D" id="2.30.130.30">
    <property type="entry name" value="Hypothetical protein"/>
    <property type="match status" value="1"/>
</dbReference>